<dbReference type="Ensembl" id="ENSPRET00000009859.1">
    <property type="protein sequence ID" value="ENSPREP00000009743.1"/>
    <property type="gene ID" value="ENSPREG00000006638.1"/>
</dbReference>
<evidence type="ECO:0000256" key="3">
    <source>
        <dbReference type="ARBA" id="ARBA00004496"/>
    </source>
</evidence>
<keyword evidence="14" id="KW-0539">Nucleus</keyword>
<dbReference type="Proteomes" id="UP000242638">
    <property type="component" value="Unassembled WGS sequence"/>
</dbReference>
<dbReference type="GO" id="GO:0005634">
    <property type="term" value="C:nucleus"/>
    <property type="evidence" value="ECO:0007669"/>
    <property type="project" value="UniProtKB-SubCell"/>
</dbReference>
<evidence type="ECO:0000313" key="18">
    <source>
        <dbReference type="Ensembl" id="ENSPREP00000009743.1"/>
    </source>
</evidence>
<dbReference type="InterPro" id="IPR051875">
    <property type="entry name" value="Calcineurin_B_homologous"/>
</dbReference>
<evidence type="ECO:0000256" key="5">
    <source>
        <dbReference type="ARBA" id="ARBA00022475"/>
    </source>
</evidence>
<evidence type="ECO:0000256" key="1">
    <source>
        <dbReference type="ARBA" id="ARBA00004123"/>
    </source>
</evidence>
<dbReference type="AlphaFoldDB" id="A0A3P9NJT1"/>
<dbReference type="SUPFAM" id="SSF47473">
    <property type="entry name" value="EF-hand"/>
    <property type="match status" value="1"/>
</dbReference>
<evidence type="ECO:0000256" key="6">
    <source>
        <dbReference type="ARBA" id="ARBA00022490"/>
    </source>
</evidence>
<dbReference type="InterPro" id="IPR002048">
    <property type="entry name" value="EF_hand_dom"/>
</dbReference>
<keyword evidence="12" id="KW-0653">Protein transport</keyword>
<sequence>MGSSRSSLRRVPDGQQLLQETGFSAAVLLRLHQRFQFLDKDSRGHLRSEDLEAELSENPMGDRIVGAFFQPGQETVDFPSFVRVLAHFRPTEKNRTRGGEQPEPANSRNRKLKFAFQLYDRDRDGKISRTELLQVLREMLGLQVTEEQLQSIAERAIQEADLDRDHAICFDEFRKVGPVRLPEPQHVAVGLLLHQEGMARCSLNIQRKCDLCHFHLWN</sequence>
<evidence type="ECO:0000256" key="8">
    <source>
        <dbReference type="ARBA" id="ARBA00022707"/>
    </source>
</evidence>
<accession>A0A3P9NJT1</accession>
<dbReference type="STRING" id="8081.ENSPREP00000009743"/>
<keyword evidence="6" id="KW-0963">Cytoplasm</keyword>
<comment type="subcellular location">
    <subcellularLocation>
        <location evidence="2">Cell membrane</location>
    </subcellularLocation>
    <subcellularLocation>
        <location evidence="3">Cytoplasm</location>
    </subcellularLocation>
    <subcellularLocation>
        <location evidence="1">Nucleus</location>
    </subcellularLocation>
</comment>
<name>A0A3P9NJT1_POERE</name>
<dbReference type="Gene3D" id="1.10.238.10">
    <property type="entry name" value="EF-hand"/>
    <property type="match status" value="1"/>
</dbReference>
<dbReference type="Pfam" id="PF13499">
    <property type="entry name" value="EF-hand_7"/>
    <property type="match status" value="1"/>
</dbReference>
<evidence type="ECO:0000256" key="13">
    <source>
        <dbReference type="ARBA" id="ARBA00023136"/>
    </source>
</evidence>
<keyword evidence="19" id="KW-1185">Reference proteome</keyword>
<keyword evidence="5" id="KW-1003">Cell membrane</keyword>
<feature type="domain" description="EF-hand" evidence="17">
    <location>
        <begin position="107"/>
        <end position="142"/>
    </location>
</feature>
<comment type="similarity">
    <text evidence="16">Belongs to the calcineurin regulatory subunit family. CHP subfamily.</text>
</comment>
<reference evidence="18" key="3">
    <citation type="submission" date="2025-09" db="UniProtKB">
        <authorList>
            <consortium name="Ensembl"/>
        </authorList>
    </citation>
    <scope>IDENTIFICATION</scope>
    <source>
        <strain evidence="18">Guanapo</strain>
    </source>
</reference>
<reference evidence="19" key="1">
    <citation type="submission" date="2013-11" db="EMBL/GenBank/DDBJ databases">
        <title>The genomic landscape of the Guanapo guppy.</title>
        <authorList>
            <person name="Kuenstner A."/>
            <person name="Dreyer C."/>
        </authorList>
    </citation>
    <scope>NUCLEOTIDE SEQUENCE</scope>
    <source>
        <strain evidence="19">Guanapo</strain>
    </source>
</reference>
<organism evidence="18 19">
    <name type="scientific">Poecilia reticulata</name>
    <name type="common">Guppy</name>
    <name type="synonym">Acanthophacelus reticulatus</name>
    <dbReference type="NCBI Taxonomy" id="8081"/>
    <lineage>
        <taxon>Eukaryota</taxon>
        <taxon>Metazoa</taxon>
        <taxon>Chordata</taxon>
        <taxon>Craniata</taxon>
        <taxon>Vertebrata</taxon>
        <taxon>Euteleostomi</taxon>
        <taxon>Actinopterygii</taxon>
        <taxon>Neopterygii</taxon>
        <taxon>Teleostei</taxon>
        <taxon>Neoteleostei</taxon>
        <taxon>Acanthomorphata</taxon>
        <taxon>Ovalentaria</taxon>
        <taxon>Atherinomorphae</taxon>
        <taxon>Cyprinodontiformes</taxon>
        <taxon>Poeciliidae</taxon>
        <taxon>Poeciliinae</taxon>
        <taxon>Poecilia</taxon>
    </lineage>
</organism>
<dbReference type="GO" id="GO:0015031">
    <property type="term" value="P:protein transport"/>
    <property type="evidence" value="ECO:0007669"/>
    <property type="project" value="UniProtKB-KW"/>
</dbReference>
<evidence type="ECO:0000256" key="11">
    <source>
        <dbReference type="ARBA" id="ARBA00022837"/>
    </source>
</evidence>
<evidence type="ECO:0000256" key="10">
    <source>
        <dbReference type="ARBA" id="ARBA00022737"/>
    </source>
</evidence>
<dbReference type="PROSITE" id="PS00018">
    <property type="entry name" value="EF_HAND_1"/>
    <property type="match status" value="2"/>
</dbReference>
<dbReference type="SMART" id="SM00054">
    <property type="entry name" value="EFh"/>
    <property type="match status" value="2"/>
</dbReference>
<keyword evidence="8" id="KW-0519">Myristate</keyword>
<dbReference type="Bgee" id="ENSPREG00000006638">
    <property type="expression patterns" value="Expressed in head"/>
</dbReference>
<dbReference type="PANTHER" id="PTHR46002">
    <property type="entry name" value="EG:114D9.1 PROTEIN-RELATED"/>
    <property type="match status" value="1"/>
</dbReference>
<dbReference type="CDD" id="cd00051">
    <property type="entry name" value="EFh"/>
    <property type="match status" value="1"/>
</dbReference>
<dbReference type="InterPro" id="IPR018247">
    <property type="entry name" value="EF_Hand_1_Ca_BS"/>
</dbReference>
<protein>
    <submittedName>
        <fullName evidence="18">Calcineurin-like EF-hand protein 2</fullName>
    </submittedName>
</protein>
<dbReference type="GO" id="GO:0005737">
    <property type="term" value="C:cytoplasm"/>
    <property type="evidence" value="ECO:0007669"/>
    <property type="project" value="UniProtKB-SubCell"/>
</dbReference>
<evidence type="ECO:0000313" key="19">
    <source>
        <dbReference type="Proteomes" id="UP000242638"/>
    </source>
</evidence>
<evidence type="ECO:0000256" key="9">
    <source>
        <dbReference type="ARBA" id="ARBA00022723"/>
    </source>
</evidence>
<evidence type="ECO:0000259" key="17">
    <source>
        <dbReference type="PROSITE" id="PS50222"/>
    </source>
</evidence>
<feature type="domain" description="EF-hand" evidence="17">
    <location>
        <begin position="148"/>
        <end position="183"/>
    </location>
</feature>
<dbReference type="InterPro" id="IPR011992">
    <property type="entry name" value="EF-hand-dom_pair"/>
</dbReference>
<dbReference type="PROSITE" id="PS50222">
    <property type="entry name" value="EF_HAND_2"/>
    <property type="match status" value="2"/>
</dbReference>
<proteinExistence type="inferred from homology"/>
<evidence type="ECO:0000256" key="7">
    <source>
        <dbReference type="ARBA" id="ARBA00022553"/>
    </source>
</evidence>
<keyword evidence="9" id="KW-0479">Metal-binding</keyword>
<dbReference type="GO" id="GO:0005886">
    <property type="term" value="C:plasma membrane"/>
    <property type="evidence" value="ECO:0007669"/>
    <property type="project" value="UniProtKB-SubCell"/>
</dbReference>
<evidence type="ECO:0000256" key="14">
    <source>
        <dbReference type="ARBA" id="ARBA00023242"/>
    </source>
</evidence>
<dbReference type="GO" id="GO:0005509">
    <property type="term" value="F:calcium ion binding"/>
    <property type="evidence" value="ECO:0007669"/>
    <property type="project" value="InterPro"/>
</dbReference>
<dbReference type="GeneTree" id="ENSGT00940000154629"/>
<keyword evidence="10" id="KW-0677">Repeat</keyword>
<keyword evidence="13" id="KW-0472">Membrane</keyword>
<evidence type="ECO:0000256" key="12">
    <source>
        <dbReference type="ARBA" id="ARBA00022927"/>
    </source>
</evidence>
<dbReference type="OMA" id="CKISEMF"/>
<keyword evidence="7" id="KW-0597">Phosphoprotein</keyword>
<evidence type="ECO:0000256" key="15">
    <source>
        <dbReference type="ARBA" id="ARBA00023288"/>
    </source>
</evidence>
<keyword evidence="4" id="KW-0813">Transport</keyword>
<evidence type="ECO:0000256" key="2">
    <source>
        <dbReference type="ARBA" id="ARBA00004236"/>
    </source>
</evidence>
<reference evidence="18" key="2">
    <citation type="submission" date="2025-08" db="UniProtKB">
        <authorList>
            <consortium name="Ensembl"/>
        </authorList>
    </citation>
    <scope>IDENTIFICATION</scope>
    <source>
        <strain evidence="18">Guanapo</strain>
    </source>
</reference>
<keyword evidence="15" id="KW-0449">Lipoprotein</keyword>
<evidence type="ECO:0000256" key="16">
    <source>
        <dbReference type="ARBA" id="ARBA00038164"/>
    </source>
</evidence>
<evidence type="ECO:0000256" key="4">
    <source>
        <dbReference type="ARBA" id="ARBA00022448"/>
    </source>
</evidence>
<keyword evidence="11" id="KW-0106">Calcium</keyword>